<feature type="transmembrane region" description="Helical" evidence="9">
    <location>
        <begin position="157"/>
        <end position="187"/>
    </location>
</feature>
<dbReference type="eggNOG" id="KOG3656">
    <property type="taxonomic scope" value="Eukaryota"/>
</dbReference>
<organism evidence="11 12">
    <name type="scientific">Trichoplax adhaerens</name>
    <name type="common">Trichoplax reptans</name>
    <dbReference type="NCBI Taxonomy" id="10228"/>
    <lineage>
        <taxon>Eukaryota</taxon>
        <taxon>Metazoa</taxon>
        <taxon>Placozoa</taxon>
        <taxon>Uniplacotomia</taxon>
        <taxon>Trichoplacea</taxon>
        <taxon>Trichoplacidae</taxon>
        <taxon>Trichoplax</taxon>
    </lineage>
</organism>
<dbReference type="HOGENOM" id="CLU_009579_5_0_1"/>
<protein>
    <recommendedName>
        <fullName evidence="10">G-protein coupled receptors family 1 profile domain-containing protein</fullName>
    </recommendedName>
</protein>
<dbReference type="GeneID" id="6750721"/>
<feature type="transmembrane region" description="Helical" evidence="9">
    <location>
        <begin position="249"/>
        <end position="271"/>
    </location>
</feature>
<evidence type="ECO:0000313" key="12">
    <source>
        <dbReference type="Proteomes" id="UP000009022"/>
    </source>
</evidence>
<dbReference type="PANTHER" id="PTHR24249:SF412">
    <property type="entry name" value="G-PROTEIN COUPLED RECEPTORS FAMILY 1 PROFILE DOMAIN-CONTAINING PROTEIN"/>
    <property type="match status" value="1"/>
</dbReference>
<dbReference type="SUPFAM" id="SSF81321">
    <property type="entry name" value="Family A G protein-coupled receptor-like"/>
    <property type="match status" value="1"/>
</dbReference>
<dbReference type="KEGG" id="tad:TRIADDRAFT_53612"/>
<evidence type="ECO:0000256" key="4">
    <source>
        <dbReference type="ARBA" id="ARBA00022989"/>
    </source>
</evidence>
<evidence type="ECO:0000256" key="6">
    <source>
        <dbReference type="ARBA" id="ARBA00023136"/>
    </source>
</evidence>
<reference evidence="11 12" key="1">
    <citation type="journal article" date="2008" name="Nature">
        <title>The Trichoplax genome and the nature of placozoans.</title>
        <authorList>
            <person name="Srivastava M."/>
            <person name="Begovic E."/>
            <person name="Chapman J."/>
            <person name="Putnam N.H."/>
            <person name="Hellsten U."/>
            <person name="Kawashima T."/>
            <person name="Kuo A."/>
            <person name="Mitros T."/>
            <person name="Salamov A."/>
            <person name="Carpenter M.L."/>
            <person name="Signorovitch A.Y."/>
            <person name="Moreno M.A."/>
            <person name="Kamm K."/>
            <person name="Grimwood J."/>
            <person name="Schmutz J."/>
            <person name="Shapiro H."/>
            <person name="Grigoriev I.V."/>
            <person name="Buss L.W."/>
            <person name="Schierwater B."/>
            <person name="Dellaporta S.L."/>
            <person name="Rokhsar D.S."/>
        </authorList>
    </citation>
    <scope>NUCLEOTIDE SEQUENCE [LARGE SCALE GENOMIC DNA]</scope>
    <source>
        <strain evidence="11 12">Grell-BS-1999</strain>
    </source>
</reference>
<keyword evidence="4 9" id="KW-1133">Transmembrane helix</keyword>
<dbReference type="InterPro" id="IPR017452">
    <property type="entry name" value="GPCR_Rhodpsn_7TM"/>
</dbReference>
<name>B3RPP4_TRIAD</name>
<dbReference type="GO" id="GO:0007186">
    <property type="term" value="P:G protein-coupled receptor signaling pathway"/>
    <property type="evidence" value="ECO:0000318"/>
    <property type="project" value="GO_Central"/>
</dbReference>
<feature type="transmembrane region" description="Helical" evidence="9">
    <location>
        <begin position="114"/>
        <end position="137"/>
    </location>
</feature>
<dbReference type="PRINTS" id="PR00237">
    <property type="entry name" value="GPCRRHODOPSN"/>
</dbReference>
<keyword evidence="12" id="KW-1185">Reference proteome</keyword>
<keyword evidence="2" id="KW-1003">Cell membrane</keyword>
<keyword evidence="7" id="KW-0675">Receptor</keyword>
<gene>
    <name evidence="11" type="ORF">TRIADDRAFT_53612</name>
</gene>
<evidence type="ECO:0000256" key="7">
    <source>
        <dbReference type="ARBA" id="ARBA00023170"/>
    </source>
</evidence>
<keyword evidence="8" id="KW-0807">Transducer</keyword>
<dbReference type="RefSeq" id="XP_002110058.1">
    <property type="nucleotide sequence ID" value="XM_002110022.1"/>
</dbReference>
<dbReference type="EMBL" id="DS985242">
    <property type="protein sequence ID" value="EDV28224.1"/>
    <property type="molecule type" value="Genomic_DNA"/>
</dbReference>
<feature type="transmembrane region" description="Helical" evidence="9">
    <location>
        <begin position="39"/>
        <end position="61"/>
    </location>
</feature>
<dbReference type="CTD" id="6750721"/>
<evidence type="ECO:0000313" key="11">
    <source>
        <dbReference type="EMBL" id="EDV28224.1"/>
    </source>
</evidence>
<evidence type="ECO:0000256" key="3">
    <source>
        <dbReference type="ARBA" id="ARBA00022692"/>
    </source>
</evidence>
<dbReference type="Gene3D" id="1.20.1070.10">
    <property type="entry name" value="Rhodopsin 7-helix transmembrane proteins"/>
    <property type="match status" value="1"/>
</dbReference>
<sequence length="369" mass="41699">MQDDIDVYNVVVGSIVILTNTALLAFILSKRQLRITSNILLGSMLICGILTGSVWILLAVYREIYRIPIICAIIPMFQQSAFCNTSLHFFIIIIERYYAIAHPFSYQQHHVIKIKILIAILVIWIISLSIVIPMIPLKSIDPSNCTFRNTVGSVDKIYLTVVIIALFFLPLLALLCGYSRILCILLSSQHDHLQRNQILQRLLQKKKAIIQAVAFIGVFILLCVPCAAAFIVLINITEKDRENPILTEFITISIRFLLIYPAANPVLFAIFTANIRKELLKYLYDRSKSPTQQSLLSHDTRINRTTVSNYNLFLNKIGLQSSPSKDLSSIITPTSSTAKTPTSSLISPITLNPMFEFHTHVYHDQHTTV</sequence>
<dbReference type="AlphaFoldDB" id="B3RPP4"/>
<keyword evidence="5" id="KW-0297">G-protein coupled receptor</keyword>
<evidence type="ECO:0000256" key="8">
    <source>
        <dbReference type="ARBA" id="ARBA00023224"/>
    </source>
</evidence>
<dbReference type="InterPro" id="IPR050569">
    <property type="entry name" value="TAAR"/>
</dbReference>
<dbReference type="PhylomeDB" id="B3RPP4"/>
<evidence type="ECO:0000256" key="1">
    <source>
        <dbReference type="ARBA" id="ARBA00004651"/>
    </source>
</evidence>
<proteinExistence type="predicted"/>
<dbReference type="GO" id="GO:0004930">
    <property type="term" value="F:G protein-coupled receptor activity"/>
    <property type="evidence" value="ECO:0000318"/>
    <property type="project" value="GO_Central"/>
</dbReference>
<dbReference type="FunCoup" id="B3RPP4">
    <property type="interactions" value="100"/>
</dbReference>
<evidence type="ECO:0000256" key="9">
    <source>
        <dbReference type="SAM" id="Phobius"/>
    </source>
</evidence>
<dbReference type="PANTHER" id="PTHR24249">
    <property type="entry name" value="HISTAMINE RECEPTOR-RELATED G-PROTEIN COUPLED RECEPTOR"/>
    <property type="match status" value="1"/>
</dbReference>
<evidence type="ECO:0000256" key="2">
    <source>
        <dbReference type="ARBA" id="ARBA00022475"/>
    </source>
</evidence>
<feature type="domain" description="G-protein coupled receptors family 1 profile" evidence="10">
    <location>
        <begin position="19"/>
        <end position="268"/>
    </location>
</feature>
<comment type="subcellular location">
    <subcellularLocation>
        <location evidence="1">Cell membrane</location>
        <topology evidence="1">Multi-pass membrane protein</topology>
    </subcellularLocation>
</comment>
<dbReference type="Proteomes" id="UP000009022">
    <property type="component" value="Unassembled WGS sequence"/>
</dbReference>
<evidence type="ECO:0000259" key="10">
    <source>
        <dbReference type="PROSITE" id="PS50262"/>
    </source>
</evidence>
<dbReference type="CDD" id="cd00637">
    <property type="entry name" value="7tm_classA_rhodopsin-like"/>
    <property type="match status" value="1"/>
</dbReference>
<keyword evidence="3 9" id="KW-0812">Transmembrane</keyword>
<evidence type="ECO:0000256" key="5">
    <source>
        <dbReference type="ARBA" id="ARBA00023040"/>
    </source>
</evidence>
<dbReference type="GO" id="GO:0005886">
    <property type="term" value="C:plasma membrane"/>
    <property type="evidence" value="ECO:0000318"/>
    <property type="project" value="GO_Central"/>
</dbReference>
<dbReference type="InterPro" id="IPR000276">
    <property type="entry name" value="GPCR_Rhodpsn"/>
</dbReference>
<keyword evidence="6 9" id="KW-0472">Membrane</keyword>
<dbReference type="Pfam" id="PF00001">
    <property type="entry name" value="7tm_1"/>
    <property type="match status" value="1"/>
</dbReference>
<dbReference type="InParanoid" id="B3RPP4"/>
<feature type="transmembrane region" description="Helical" evidence="9">
    <location>
        <begin position="6"/>
        <end position="27"/>
    </location>
</feature>
<accession>B3RPP4</accession>
<dbReference type="PROSITE" id="PS50262">
    <property type="entry name" value="G_PROTEIN_RECEP_F1_2"/>
    <property type="match status" value="1"/>
</dbReference>
<feature type="transmembrane region" description="Helical" evidence="9">
    <location>
        <begin position="208"/>
        <end position="237"/>
    </location>
</feature>